<evidence type="ECO:0000256" key="1">
    <source>
        <dbReference type="SAM" id="Phobius"/>
    </source>
</evidence>
<reference evidence="3" key="1">
    <citation type="submission" date="2016-10" db="EMBL/GenBank/DDBJ databases">
        <authorList>
            <person name="Varghese N."/>
            <person name="Submissions S."/>
        </authorList>
    </citation>
    <scope>NUCLEOTIDE SEQUENCE [LARGE SCALE GENOMIC DNA]</scope>
    <source>
        <strain evidence="3">DSM 25730</strain>
    </source>
</reference>
<keyword evidence="1" id="KW-0812">Transmembrane</keyword>
<feature type="transmembrane region" description="Helical" evidence="1">
    <location>
        <begin position="63"/>
        <end position="82"/>
    </location>
</feature>
<keyword evidence="1" id="KW-1133">Transmembrane helix</keyword>
<keyword evidence="1" id="KW-0472">Membrane</keyword>
<dbReference type="STRING" id="870482.SAMN04487987_101166"/>
<dbReference type="AlphaFoldDB" id="A0A1I1MCT3"/>
<proteinExistence type="predicted"/>
<sequence>MRNLHYTNCFFYSLTLIPYITIYYFIYGMYAQLILGVTQIIMALVLLFFGKKLNREIKKHLKNYWILTLGILLLIFLFTQANSNTNEIILVLFVFILPMGIASYFLYITHLIRKQ</sequence>
<organism evidence="2 3">
    <name type="scientific">Algibacter pectinivorans</name>
    <dbReference type="NCBI Taxonomy" id="870482"/>
    <lineage>
        <taxon>Bacteria</taxon>
        <taxon>Pseudomonadati</taxon>
        <taxon>Bacteroidota</taxon>
        <taxon>Flavobacteriia</taxon>
        <taxon>Flavobacteriales</taxon>
        <taxon>Flavobacteriaceae</taxon>
        <taxon>Algibacter</taxon>
    </lineage>
</organism>
<keyword evidence="3" id="KW-1185">Reference proteome</keyword>
<accession>A0A1I1MCT3</accession>
<evidence type="ECO:0000313" key="3">
    <source>
        <dbReference type="Proteomes" id="UP000199439"/>
    </source>
</evidence>
<evidence type="ECO:0000313" key="2">
    <source>
        <dbReference type="EMBL" id="SFC82995.1"/>
    </source>
</evidence>
<feature type="transmembrane region" description="Helical" evidence="1">
    <location>
        <begin position="9"/>
        <end position="27"/>
    </location>
</feature>
<evidence type="ECO:0008006" key="4">
    <source>
        <dbReference type="Google" id="ProtNLM"/>
    </source>
</evidence>
<feature type="transmembrane region" description="Helical" evidence="1">
    <location>
        <begin position="33"/>
        <end position="51"/>
    </location>
</feature>
<feature type="transmembrane region" description="Helical" evidence="1">
    <location>
        <begin position="88"/>
        <end position="107"/>
    </location>
</feature>
<protein>
    <recommendedName>
        <fullName evidence="4">Group-specific protein</fullName>
    </recommendedName>
</protein>
<dbReference type="Proteomes" id="UP000199439">
    <property type="component" value="Unassembled WGS sequence"/>
</dbReference>
<gene>
    <name evidence="2" type="ORF">SAMN04487987_101166</name>
</gene>
<dbReference type="EMBL" id="FOMI01000001">
    <property type="protein sequence ID" value="SFC82995.1"/>
    <property type="molecule type" value="Genomic_DNA"/>
</dbReference>
<name>A0A1I1MCT3_9FLAO</name>